<keyword evidence="3 8" id="KW-1134">Transmembrane beta strand</keyword>
<dbReference type="PANTHER" id="PTHR30069">
    <property type="entry name" value="TONB-DEPENDENT OUTER MEMBRANE RECEPTOR"/>
    <property type="match status" value="1"/>
</dbReference>
<accession>A0ABT9A553</accession>
<evidence type="ECO:0000256" key="9">
    <source>
        <dbReference type="RuleBase" id="RU003357"/>
    </source>
</evidence>
<dbReference type="Gene3D" id="2.40.170.20">
    <property type="entry name" value="TonB-dependent receptor, beta-barrel domain"/>
    <property type="match status" value="1"/>
</dbReference>
<reference evidence="13" key="1">
    <citation type="submission" date="2023-07" db="EMBL/GenBank/DDBJ databases">
        <authorList>
            <person name="Kim M.K."/>
        </authorList>
    </citation>
    <scope>NUCLEOTIDE SEQUENCE</scope>
    <source>
        <strain evidence="13">M29</strain>
    </source>
</reference>
<dbReference type="Pfam" id="PF13620">
    <property type="entry name" value="CarboxypepD_reg"/>
    <property type="match status" value="1"/>
</dbReference>
<dbReference type="InterPro" id="IPR000531">
    <property type="entry name" value="Beta-barrel_TonB"/>
</dbReference>
<dbReference type="Pfam" id="PF07715">
    <property type="entry name" value="Plug"/>
    <property type="match status" value="1"/>
</dbReference>
<evidence type="ECO:0000256" key="1">
    <source>
        <dbReference type="ARBA" id="ARBA00004571"/>
    </source>
</evidence>
<evidence type="ECO:0000256" key="8">
    <source>
        <dbReference type="PROSITE-ProRule" id="PRU01360"/>
    </source>
</evidence>
<evidence type="ECO:0000256" key="6">
    <source>
        <dbReference type="ARBA" id="ARBA00023136"/>
    </source>
</evidence>
<dbReference type="InterPro" id="IPR013784">
    <property type="entry name" value="Carb-bd-like_fold"/>
</dbReference>
<dbReference type="Pfam" id="PF00593">
    <property type="entry name" value="TonB_dep_Rec_b-barrel"/>
    <property type="match status" value="1"/>
</dbReference>
<evidence type="ECO:0000256" key="4">
    <source>
        <dbReference type="ARBA" id="ARBA00022692"/>
    </source>
</evidence>
<keyword evidence="14" id="KW-1185">Reference proteome</keyword>
<evidence type="ECO:0000259" key="12">
    <source>
        <dbReference type="Pfam" id="PF07715"/>
    </source>
</evidence>
<feature type="chain" id="PRO_5046431186" evidence="10">
    <location>
        <begin position="25"/>
        <end position="767"/>
    </location>
</feature>
<dbReference type="InterPro" id="IPR037066">
    <property type="entry name" value="Plug_dom_sf"/>
</dbReference>
<feature type="signal peptide" evidence="10">
    <location>
        <begin position="1"/>
        <end position="24"/>
    </location>
</feature>
<keyword evidence="5 9" id="KW-0798">TonB box</keyword>
<keyword evidence="6 8" id="KW-0472">Membrane</keyword>
<comment type="similarity">
    <text evidence="8 9">Belongs to the TonB-dependent receptor family.</text>
</comment>
<dbReference type="PROSITE" id="PS52016">
    <property type="entry name" value="TONB_DEPENDENT_REC_3"/>
    <property type="match status" value="1"/>
</dbReference>
<feature type="domain" description="TonB-dependent receptor plug" evidence="12">
    <location>
        <begin position="124"/>
        <end position="233"/>
    </location>
</feature>
<dbReference type="RefSeq" id="WP_305009671.1">
    <property type="nucleotide sequence ID" value="NZ_JAUQSX010000001.1"/>
</dbReference>
<dbReference type="SUPFAM" id="SSF56935">
    <property type="entry name" value="Porins"/>
    <property type="match status" value="1"/>
</dbReference>
<keyword evidence="2 8" id="KW-0813">Transport</keyword>
<dbReference type="InterPro" id="IPR036942">
    <property type="entry name" value="Beta-barrel_TonB_sf"/>
</dbReference>
<dbReference type="InterPro" id="IPR012910">
    <property type="entry name" value="Plug_dom"/>
</dbReference>
<dbReference type="PANTHER" id="PTHR30069:SF36">
    <property type="entry name" value="BLL6948 PROTEIN"/>
    <property type="match status" value="1"/>
</dbReference>
<keyword evidence="10" id="KW-0732">Signal</keyword>
<evidence type="ECO:0000313" key="13">
    <source>
        <dbReference type="EMBL" id="MDO7844979.1"/>
    </source>
</evidence>
<dbReference type="EMBL" id="JAUQSX010000001">
    <property type="protein sequence ID" value="MDO7844979.1"/>
    <property type="molecule type" value="Genomic_DNA"/>
</dbReference>
<comment type="subcellular location">
    <subcellularLocation>
        <location evidence="1 8">Cell outer membrane</location>
        <topology evidence="1 8">Multi-pass membrane protein</topology>
    </subcellularLocation>
</comment>
<comment type="caution">
    <text evidence="13">The sequence shown here is derived from an EMBL/GenBank/DDBJ whole genome shotgun (WGS) entry which is preliminary data.</text>
</comment>
<evidence type="ECO:0000256" key="10">
    <source>
        <dbReference type="SAM" id="SignalP"/>
    </source>
</evidence>
<evidence type="ECO:0000259" key="11">
    <source>
        <dbReference type="Pfam" id="PF00593"/>
    </source>
</evidence>
<sequence>MKQLSTVLIALLMAICGLTPTAAAQTTATLRGTVADSLSGLPVAGVSVGLQGQPGGTATDALGQFRLGGIAPGTYLLRIGALGYRAQTMPVVLAAGETRSLKLTAAATTLNLSEVTVSQPRDPNQSLAAISHIDQLLRPVNSAQDLLRLVPGLFIAQHAGGGKAEQIFLRGFDCDHGTDFAVSIDGLPVNMVSHAHGQGYADFHFVIPETVEQLKVYKGPYTARFGDFATAGAGEFTTKTSLEHSQVKLELGQFDTRRALVMLDLLGTSRHLLSKRPESAYVAAEYNFTNSYFDNPQHFKRFNGLAKYTGQLSEKTSLTLLGSHFTSRWDASGQIPERAVRDGSISRYGSIDPSEGGNTSRTNASVVLTTALPHDAVLRQQAYYSKYDFSLFSNFTFFLRDPVNGDEIEQTDDRHLFGYTATYDRDDQLGARQLHSTLGVGTRNDFSNLGLYTAVRRRILGTTTQGKLFEQNINAYLDETLSLTDRLTVNAALRADFFTFDFRGTATNEDSRQLEPLRGRVSHARVSPKLNLYYQLTPAVQLFARSGFGFHSNDARGVIRDANANVLPRAIGSEVGSTFKPLPSLVVNAALWSLHLQDELVYVGDEAVVESTGPTQRYGLDLSVRYQLSRRLFLDGDFNYNHGRQLDAPAEANYIPLAPTFTSTGGLSYKAPRGLGGSLRYRHIDNRPANDDGSITARGYFLFDAVLAYTTPRFQIGATAENLLNVEWNQAQFATETRLRTETDPVDELHFTPGTPFYAKLNVSVFF</sequence>
<dbReference type="Proteomes" id="UP001167796">
    <property type="component" value="Unassembled WGS sequence"/>
</dbReference>
<dbReference type="Gene3D" id="2.170.130.10">
    <property type="entry name" value="TonB-dependent receptor, plug domain"/>
    <property type="match status" value="1"/>
</dbReference>
<keyword evidence="4 8" id="KW-0812">Transmembrane</keyword>
<evidence type="ECO:0000256" key="3">
    <source>
        <dbReference type="ARBA" id="ARBA00022452"/>
    </source>
</evidence>
<evidence type="ECO:0000256" key="2">
    <source>
        <dbReference type="ARBA" id="ARBA00022448"/>
    </source>
</evidence>
<dbReference type="SUPFAM" id="SSF49452">
    <property type="entry name" value="Starch-binding domain-like"/>
    <property type="match status" value="1"/>
</dbReference>
<name>A0ABT9A553_9BACT</name>
<dbReference type="Gene3D" id="2.60.40.1120">
    <property type="entry name" value="Carboxypeptidase-like, regulatory domain"/>
    <property type="match status" value="1"/>
</dbReference>
<evidence type="ECO:0000256" key="5">
    <source>
        <dbReference type="ARBA" id="ARBA00023077"/>
    </source>
</evidence>
<evidence type="ECO:0000256" key="7">
    <source>
        <dbReference type="ARBA" id="ARBA00023237"/>
    </source>
</evidence>
<feature type="domain" description="TonB-dependent receptor-like beta-barrel" evidence="11">
    <location>
        <begin position="322"/>
        <end position="723"/>
    </location>
</feature>
<organism evidence="13 14">
    <name type="scientific">Hymenobacter mellowenesis</name>
    <dbReference type="NCBI Taxonomy" id="3063995"/>
    <lineage>
        <taxon>Bacteria</taxon>
        <taxon>Pseudomonadati</taxon>
        <taxon>Bacteroidota</taxon>
        <taxon>Cytophagia</taxon>
        <taxon>Cytophagales</taxon>
        <taxon>Hymenobacteraceae</taxon>
        <taxon>Hymenobacter</taxon>
    </lineage>
</organism>
<protein>
    <submittedName>
        <fullName evidence="13">TonB-dependent receptor</fullName>
    </submittedName>
</protein>
<evidence type="ECO:0000313" key="14">
    <source>
        <dbReference type="Proteomes" id="UP001167796"/>
    </source>
</evidence>
<proteinExistence type="inferred from homology"/>
<keyword evidence="13" id="KW-0675">Receptor</keyword>
<dbReference type="InterPro" id="IPR039426">
    <property type="entry name" value="TonB-dep_rcpt-like"/>
</dbReference>
<keyword evidence="7 8" id="KW-0998">Cell outer membrane</keyword>
<gene>
    <name evidence="13" type="ORF">Q5H92_01310</name>
</gene>